<protein>
    <submittedName>
        <fullName evidence="1">Tail fiber assembly protein p37</fullName>
    </submittedName>
</protein>
<dbReference type="InterPro" id="IPR003458">
    <property type="entry name" value="Phage_T4_Gp38_tail_assem"/>
</dbReference>
<sequence>MKYYKDKKSEVYAYEDDCAEEFIKEGLVSITEDEAMLIANPPPTHAEFILIAQHKKTELIAEAAEVIDPMCDAKDGGYIDDEDIPRLSAWQKYRYELTKVDVSNTPDIKWPVAPE</sequence>
<accession>A0A0T9QQ84</accession>
<keyword evidence="2" id="KW-1185">Reference proteome</keyword>
<proteinExistence type="predicted"/>
<dbReference type="Proteomes" id="UP000041882">
    <property type="component" value="Unassembled WGS sequence"/>
</dbReference>
<dbReference type="AlphaFoldDB" id="A0A0T9QQ84"/>
<evidence type="ECO:0000313" key="2">
    <source>
        <dbReference type="Proteomes" id="UP000041882"/>
    </source>
</evidence>
<gene>
    <name evidence="1" type="ORF">ERS008472_03586</name>
</gene>
<dbReference type="Pfam" id="PF02413">
    <property type="entry name" value="Caudo_TAP"/>
    <property type="match status" value="1"/>
</dbReference>
<evidence type="ECO:0000313" key="1">
    <source>
        <dbReference type="EMBL" id="CNI22919.1"/>
    </source>
</evidence>
<dbReference type="RefSeq" id="WP_050116122.1">
    <property type="nucleotide sequence ID" value="NZ_CQAW01000021.1"/>
</dbReference>
<name>A0A0T9QQ84_9GAMM</name>
<dbReference type="EMBL" id="CQAW01000021">
    <property type="protein sequence ID" value="CNI22919.1"/>
    <property type="molecule type" value="Genomic_DNA"/>
</dbReference>
<reference evidence="2" key="1">
    <citation type="submission" date="2015-03" db="EMBL/GenBank/DDBJ databases">
        <authorList>
            <consortium name="Pathogen Informatics"/>
            <person name="Murphy D."/>
        </authorList>
    </citation>
    <scope>NUCLEOTIDE SEQUENCE [LARGE SCALE GENOMIC DNA]</scope>
    <source>
        <strain evidence="2">IP6945</strain>
    </source>
</reference>
<organism evidence="1 2">
    <name type="scientific">Yersinia thracica</name>
    <dbReference type="NCBI Taxonomy" id="2890319"/>
    <lineage>
        <taxon>Bacteria</taxon>
        <taxon>Pseudomonadati</taxon>
        <taxon>Pseudomonadota</taxon>
        <taxon>Gammaproteobacteria</taxon>
        <taxon>Enterobacterales</taxon>
        <taxon>Yersiniaceae</taxon>
        <taxon>Yersinia</taxon>
    </lineage>
</organism>